<dbReference type="Pfam" id="PF00627">
    <property type="entry name" value="UBA"/>
    <property type="match status" value="2"/>
</dbReference>
<dbReference type="GO" id="GO:0005654">
    <property type="term" value="C:nucleoplasm"/>
    <property type="evidence" value="ECO:0007669"/>
    <property type="project" value="TreeGrafter"/>
</dbReference>
<dbReference type="GO" id="GO:0031593">
    <property type="term" value="F:polyubiquitin modification-dependent protein binding"/>
    <property type="evidence" value="ECO:0007669"/>
    <property type="project" value="TreeGrafter"/>
</dbReference>
<keyword evidence="3" id="KW-0227">DNA damage</keyword>
<dbReference type="AlphaFoldDB" id="A0AAV4LT33"/>
<dbReference type="Pfam" id="PF09280">
    <property type="entry name" value="XPC-binding"/>
    <property type="match status" value="1"/>
</dbReference>
<dbReference type="Gene3D" id="1.10.10.540">
    <property type="entry name" value="XPC-binding domain"/>
    <property type="match status" value="1"/>
</dbReference>
<dbReference type="FunFam" id="1.10.8.10:FF:000003">
    <property type="entry name" value="UV excision repair protein RAD23 homolog"/>
    <property type="match status" value="1"/>
</dbReference>
<dbReference type="InterPro" id="IPR029071">
    <property type="entry name" value="Ubiquitin-like_domsf"/>
</dbReference>
<evidence type="ECO:0000256" key="2">
    <source>
        <dbReference type="ARBA" id="ARBA00022737"/>
    </source>
</evidence>
<dbReference type="PROSITE" id="PS50053">
    <property type="entry name" value="UBIQUITIN_2"/>
    <property type="match status" value="1"/>
</dbReference>
<comment type="caution">
    <text evidence="10">The sequence shown here is derived from an EMBL/GenBank/DDBJ whole genome shotgun (WGS) entry which is preliminary data.</text>
</comment>
<dbReference type="Proteomes" id="UP001497744">
    <property type="component" value="Unassembled WGS sequence"/>
</dbReference>
<gene>
    <name evidence="10" type="ORF">BcabD6B2_24450</name>
</gene>
<dbReference type="PANTHER" id="PTHR10621:SF0">
    <property type="entry name" value="UV EXCISION REPAIR PROTEIN RAD23"/>
    <property type="match status" value="1"/>
</dbReference>
<dbReference type="GO" id="GO:0006289">
    <property type="term" value="P:nucleotide-excision repair"/>
    <property type="evidence" value="ECO:0007669"/>
    <property type="project" value="InterPro"/>
</dbReference>
<feature type="compositionally biased region" description="Basic and acidic residues" evidence="7">
    <location>
        <begin position="328"/>
        <end position="364"/>
    </location>
</feature>
<feature type="compositionally biased region" description="Low complexity" evidence="7">
    <location>
        <begin position="518"/>
        <end position="553"/>
    </location>
</feature>
<evidence type="ECO:0000259" key="8">
    <source>
        <dbReference type="PROSITE" id="PS50030"/>
    </source>
</evidence>
<dbReference type="GO" id="GO:0070628">
    <property type="term" value="F:proteasome binding"/>
    <property type="evidence" value="ECO:0007669"/>
    <property type="project" value="TreeGrafter"/>
</dbReference>
<dbReference type="GeneID" id="94194491"/>
<accession>A0AAV4LT33</accession>
<evidence type="ECO:0000256" key="6">
    <source>
        <dbReference type="SAM" id="Coils"/>
    </source>
</evidence>
<dbReference type="InterPro" id="IPR004806">
    <property type="entry name" value="Rad23"/>
</dbReference>
<evidence type="ECO:0000256" key="1">
    <source>
        <dbReference type="ARBA" id="ARBA00004123"/>
    </source>
</evidence>
<keyword evidence="6" id="KW-0175">Coiled coil</keyword>
<evidence type="ECO:0000256" key="4">
    <source>
        <dbReference type="ARBA" id="ARBA00023204"/>
    </source>
</evidence>
<reference evidence="10 11" key="1">
    <citation type="submission" date="2021-06" db="EMBL/GenBank/DDBJ databases">
        <title>Genome sequence of Babesia caballi.</title>
        <authorList>
            <person name="Yamagishi J."/>
            <person name="Kidaka T."/>
            <person name="Ochi A."/>
        </authorList>
    </citation>
    <scope>NUCLEOTIDE SEQUENCE [LARGE SCALE GENOMIC DNA]</scope>
    <source>
        <strain evidence="10">USDA-D6B2</strain>
    </source>
</reference>
<protein>
    <submittedName>
        <fullName evidence="10">DNA repair protein</fullName>
    </submittedName>
</protein>
<evidence type="ECO:0000256" key="3">
    <source>
        <dbReference type="ARBA" id="ARBA00022763"/>
    </source>
</evidence>
<feature type="domain" description="Ubiquitin-like" evidence="9">
    <location>
        <begin position="440"/>
        <end position="511"/>
    </location>
</feature>
<dbReference type="GO" id="GO:0043161">
    <property type="term" value="P:proteasome-mediated ubiquitin-dependent protein catabolic process"/>
    <property type="evidence" value="ECO:0007669"/>
    <property type="project" value="InterPro"/>
</dbReference>
<dbReference type="InterPro" id="IPR015940">
    <property type="entry name" value="UBA"/>
</dbReference>
<dbReference type="EMBL" id="BPLF01000002">
    <property type="protein sequence ID" value="GIX63010.1"/>
    <property type="molecule type" value="Genomic_DNA"/>
</dbReference>
<organism evidence="10 11">
    <name type="scientific">Babesia caballi</name>
    <dbReference type="NCBI Taxonomy" id="5871"/>
    <lineage>
        <taxon>Eukaryota</taxon>
        <taxon>Sar</taxon>
        <taxon>Alveolata</taxon>
        <taxon>Apicomplexa</taxon>
        <taxon>Aconoidasida</taxon>
        <taxon>Piroplasmida</taxon>
        <taxon>Babesiidae</taxon>
        <taxon>Babesia</taxon>
    </lineage>
</organism>
<dbReference type="Pfam" id="PF00240">
    <property type="entry name" value="ubiquitin"/>
    <property type="match status" value="1"/>
</dbReference>
<keyword evidence="2" id="KW-0677">Repeat</keyword>
<dbReference type="GO" id="GO:0005829">
    <property type="term" value="C:cytosol"/>
    <property type="evidence" value="ECO:0007669"/>
    <property type="project" value="TreeGrafter"/>
</dbReference>
<dbReference type="InterPro" id="IPR009060">
    <property type="entry name" value="UBA-like_sf"/>
</dbReference>
<evidence type="ECO:0000313" key="10">
    <source>
        <dbReference type="EMBL" id="GIX63010.1"/>
    </source>
</evidence>
<evidence type="ECO:0000256" key="7">
    <source>
        <dbReference type="SAM" id="MobiDB-lite"/>
    </source>
</evidence>
<evidence type="ECO:0000259" key="9">
    <source>
        <dbReference type="PROSITE" id="PS50053"/>
    </source>
</evidence>
<keyword evidence="4" id="KW-0234">DNA repair</keyword>
<feature type="region of interest" description="Disordered" evidence="7">
    <location>
        <begin position="327"/>
        <end position="381"/>
    </location>
</feature>
<dbReference type="PANTHER" id="PTHR10621">
    <property type="entry name" value="UV EXCISION REPAIR PROTEIN RAD23"/>
    <property type="match status" value="1"/>
</dbReference>
<sequence length="768" mass="85905">MKRLSYAARFLRPPGFFKRAEMREKPRRKTGPFENPVRRFVRLKEKERLLSQVPLERKVPVAKPVTTKLLQGVEGVPKVSSEVLERRLEFLLSQRAVDQQLSAKLRPGLTPYLAELYTWERQMRDLRRVYRAQYLQKLAAVTEAERHKQYQQYLNAAQENKDKAELKRRAIYARVKERAVMRDTLRIEKRVSQAIQLERLSKRKIGNVYFLHKLQRGFDPPSGQDASPVASERDVSVVDLAKHLGHPVEDASSIKRQIKSGRHFFRYRSGTRPQRRSQGHSKGVLRADAGGRAALRDANRALQEPVRTRGNRLQVFLRYLLPASQPTDAHRRRETALAGHEDRHAEREDRHRVQVAREVERQSVHPDSGPPRRGSCCVPGTLDMSRLHRPEGKKPAAATEFQLIYLIRAVFCIVGVCDGLGSAAPGAAHLRSLEVSPADMKLKVKTLNNQEAEVDVSDGSSVEDLMRAVEAALPGMPSDRQKLIHSGKVLKRELLIADYADIKDGDKVIVITPKQPEAPSSRQPASAASTSSSGVKTAAQPAAAPSLQPVAQPSTSSESQLPLDSAASRLVTGTELETNIARICEMGFSRPQVEQAMAAAFNNPERAVEFLSTGNIPSPSDLLGSAPAPVQQQPGVSPGNSLLDGVLNCPEPRQHVQRLRQMILADPERIQQLIDHIGQIDPELHRDILSRREEFIEDLRREADSYPAADDGSNFVQLTPEEMQSVERLEGLGFPRSAVIEAYMACDKNEELAANYLLENTHDLMSDE</sequence>
<feature type="domain" description="UBA" evidence="8">
    <location>
        <begin position="574"/>
        <end position="614"/>
    </location>
</feature>
<dbReference type="InterPro" id="IPR036353">
    <property type="entry name" value="XPC-bd_sf"/>
</dbReference>
<dbReference type="FunFam" id="1.10.8.10:FF:000002">
    <property type="entry name" value="UV excision repair protein RAD23 homolog"/>
    <property type="match status" value="1"/>
</dbReference>
<dbReference type="CDD" id="cd01805">
    <property type="entry name" value="Ubl_Rad23"/>
    <property type="match status" value="1"/>
</dbReference>
<dbReference type="Gene3D" id="1.10.8.10">
    <property type="entry name" value="DNA helicase RuvA subunit, C-terminal domain"/>
    <property type="match status" value="2"/>
</dbReference>
<comment type="subcellular location">
    <subcellularLocation>
        <location evidence="1">Nucleus</location>
    </subcellularLocation>
</comment>
<dbReference type="PRINTS" id="PR01839">
    <property type="entry name" value="RAD23PROTEIN"/>
</dbReference>
<feature type="coiled-coil region" evidence="6">
    <location>
        <begin position="147"/>
        <end position="174"/>
    </location>
</feature>
<proteinExistence type="predicted"/>
<evidence type="ECO:0000256" key="5">
    <source>
        <dbReference type="ARBA" id="ARBA00023242"/>
    </source>
</evidence>
<feature type="domain" description="UBA" evidence="8">
    <location>
        <begin position="719"/>
        <end position="760"/>
    </location>
</feature>
<feature type="region of interest" description="Disordered" evidence="7">
    <location>
        <begin position="514"/>
        <end position="563"/>
    </location>
</feature>
<feature type="region of interest" description="Disordered" evidence="7">
    <location>
        <begin position="267"/>
        <end position="291"/>
    </location>
</feature>
<name>A0AAV4LT33_BABCB</name>
<dbReference type="SMART" id="SM00165">
    <property type="entry name" value="UBA"/>
    <property type="match status" value="2"/>
</dbReference>
<dbReference type="SUPFAM" id="SSF101238">
    <property type="entry name" value="XPC-binding domain"/>
    <property type="match status" value="1"/>
</dbReference>
<dbReference type="RefSeq" id="XP_067715079.1">
    <property type="nucleotide sequence ID" value="XM_067858978.1"/>
</dbReference>
<dbReference type="CDD" id="cd14281">
    <property type="entry name" value="UBA2_Rad23_like"/>
    <property type="match status" value="1"/>
</dbReference>
<dbReference type="Gene3D" id="3.10.20.90">
    <property type="entry name" value="Phosphatidylinositol 3-kinase Catalytic Subunit, Chain A, domain 1"/>
    <property type="match status" value="1"/>
</dbReference>
<keyword evidence="5" id="KW-0539">Nucleus</keyword>
<dbReference type="InterPro" id="IPR015360">
    <property type="entry name" value="XPC-bd"/>
</dbReference>
<dbReference type="SMART" id="SM00213">
    <property type="entry name" value="UBQ"/>
    <property type="match status" value="1"/>
</dbReference>
<keyword evidence="11" id="KW-1185">Reference proteome</keyword>
<dbReference type="GO" id="GO:0043130">
    <property type="term" value="F:ubiquitin binding"/>
    <property type="evidence" value="ECO:0007669"/>
    <property type="project" value="TreeGrafter"/>
</dbReference>
<evidence type="ECO:0000313" key="11">
    <source>
        <dbReference type="Proteomes" id="UP001497744"/>
    </source>
</evidence>
<dbReference type="PROSITE" id="PS50030">
    <property type="entry name" value="UBA"/>
    <property type="match status" value="2"/>
</dbReference>
<dbReference type="InterPro" id="IPR000626">
    <property type="entry name" value="Ubiquitin-like_dom"/>
</dbReference>
<dbReference type="GO" id="GO:0003684">
    <property type="term" value="F:damaged DNA binding"/>
    <property type="evidence" value="ECO:0007669"/>
    <property type="project" value="InterPro"/>
</dbReference>
<dbReference type="SUPFAM" id="SSF46934">
    <property type="entry name" value="UBA-like"/>
    <property type="match status" value="2"/>
</dbReference>
<dbReference type="SUPFAM" id="SSF54236">
    <property type="entry name" value="Ubiquitin-like"/>
    <property type="match status" value="1"/>
</dbReference>